<organism evidence="1 2">
    <name type="scientific">Aldrovandia affinis</name>
    <dbReference type="NCBI Taxonomy" id="143900"/>
    <lineage>
        <taxon>Eukaryota</taxon>
        <taxon>Metazoa</taxon>
        <taxon>Chordata</taxon>
        <taxon>Craniata</taxon>
        <taxon>Vertebrata</taxon>
        <taxon>Euteleostomi</taxon>
        <taxon>Actinopterygii</taxon>
        <taxon>Neopterygii</taxon>
        <taxon>Teleostei</taxon>
        <taxon>Notacanthiformes</taxon>
        <taxon>Halosauridae</taxon>
        <taxon>Aldrovandia</taxon>
    </lineage>
</organism>
<evidence type="ECO:0000313" key="2">
    <source>
        <dbReference type="Proteomes" id="UP001221898"/>
    </source>
</evidence>
<keyword evidence="2" id="KW-1185">Reference proteome</keyword>
<gene>
    <name evidence="1" type="ORF">AAFF_G00351350</name>
</gene>
<protein>
    <submittedName>
        <fullName evidence="1">Uncharacterized protein</fullName>
    </submittedName>
</protein>
<dbReference type="AlphaFoldDB" id="A0AAD7WNM8"/>
<name>A0AAD7WNM8_9TELE</name>
<dbReference type="Proteomes" id="UP001221898">
    <property type="component" value="Unassembled WGS sequence"/>
</dbReference>
<accession>A0AAD7WNM8</accession>
<reference evidence="1" key="1">
    <citation type="journal article" date="2023" name="Science">
        <title>Genome structures resolve the early diversification of teleost fishes.</title>
        <authorList>
            <person name="Parey E."/>
            <person name="Louis A."/>
            <person name="Montfort J."/>
            <person name="Bouchez O."/>
            <person name="Roques C."/>
            <person name="Iampietro C."/>
            <person name="Lluch J."/>
            <person name="Castinel A."/>
            <person name="Donnadieu C."/>
            <person name="Desvignes T."/>
            <person name="Floi Bucao C."/>
            <person name="Jouanno E."/>
            <person name="Wen M."/>
            <person name="Mejri S."/>
            <person name="Dirks R."/>
            <person name="Jansen H."/>
            <person name="Henkel C."/>
            <person name="Chen W.J."/>
            <person name="Zahm M."/>
            <person name="Cabau C."/>
            <person name="Klopp C."/>
            <person name="Thompson A.W."/>
            <person name="Robinson-Rechavi M."/>
            <person name="Braasch I."/>
            <person name="Lecointre G."/>
            <person name="Bobe J."/>
            <person name="Postlethwait J.H."/>
            <person name="Berthelot C."/>
            <person name="Roest Crollius H."/>
            <person name="Guiguen Y."/>
        </authorList>
    </citation>
    <scope>NUCLEOTIDE SEQUENCE</scope>
    <source>
        <strain evidence="1">NC1722</strain>
    </source>
</reference>
<proteinExistence type="predicted"/>
<dbReference type="EMBL" id="JAINUG010000058">
    <property type="protein sequence ID" value="KAJ8403363.1"/>
    <property type="molecule type" value="Genomic_DNA"/>
</dbReference>
<evidence type="ECO:0000313" key="1">
    <source>
        <dbReference type="EMBL" id="KAJ8403363.1"/>
    </source>
</evidence>
<comment type="caution">
    <text evidence="1">The sequence shown here is derived from an EMBL/GenBank/DDBJ whole genome shotgun (WGS) entry which is preliminary data.</text>
</comment>
<sequence length="106" mass="11773">MSHWRAEWPYSEGQAPQIVFEVSASQQHSAELPAGDTVALFGFVEHPAEIRYHSLSLWPHLGQHLTHAHIISICAQNKRQDGVSRGKDSGPNQCTLQAAECLLTFL</sequence>